<evidence type="ECO:0000259" key="10">
    <source>
        <dbReference type="PROSITE" id="PS50850"/>
    </source>
</evidence>
<keyword evidence="7 9" id="KW-0472">Membrane</keyword>
<feature type="transmembrane region" description="Helical" evidence="9">
    <location>
        <begin position="258"/>
        <end position="279"/>
    </location>
</feature>
<dbReference type="InterPro" id="IPR018456">
    <property type="entry name" value="PTR2_symporter_CS"/>
</dbReference>
<dbReference type="FunFam" id="1.20.1250.20:FF:000017">
    <property type="entry name" value="Dipeptide and tripeptide permease A"/>
    <property type="match status" value="1"/>
</dbReference>
<dbReference type="NCBIfam" id="TIGR00924">
    <property type="entry name" value="yjdL_sub1_fam"/>
    <property type="match status" value="1"/>
</dbReference>
<feature type="transmembrane region" description="Helical" evidence="9">
    <location>
        <begin position="37"/>
        <end position="54"/>
    </location>
</feature>
<evidence type="ECO:0000256" key="1">
    <source>
        <dbReference type="ARBA" id="ARBA00004651"/>
    </source>
</evidence>
<dbReference type="AlphaFoldDB" id="A0A2T4S7A6"/>
<keyword evidence="6 9" id="KW-1133">Transmembrane helix</keyword>
<dbReference type="PANTHER" id="PTHR23517">
    <property type="entry name" value="RESISTANCE PROTEIN MDTM, PUTATIVE-RELATED-RELATED"/>
    <property type="match status" value="1"/>
</dbReference>
<evidence type="ECO:0000256" key="6">
    <source>
        <dbReference type="ARBA" id="ARBA00022989"/>
    </source>
</evidence>
<evidence type="ECO:0000313" key="12">
    <source>
        <dbReference type="Proteomes" id="UP000240400"/>
    </source>
</evidence>
<evidence type="ECO:0000256" key="7">
    <source>
        <dbReference type="ARBA" id="ARBA00023136"/>
    </source>
</evidence>
<dbReference type="SUPFAM" id="SSF103473">
    <property type="entry name" value="MFS general substrate transporter"/>
    <property type="match status" value="1"/>
</dbReference>
<name>A0A2T4S7A6_9STAP</name>
<dbReference type="OrthoDB" id="9772725at2"/>
<feature type="transmembrane region" description="Helical" evidence="9">
    <location>
        <begin position="154"/>
        <end position="176"/>
    </location>
</feature>
<dbReference type="EMBL" id="PZHR01000149">
    <property type="protein sequence ID" value="PTK56368.1"/>
    <property type="molecule type" value="Genomic_DNA"/>
</dbReference>
<dbReference type="Gene3D" id="1.20.1250.20">
    <property type="entry name" value="MFS general substrate transporter like domains"/>
    <property type="match status" value="1"/>
</dbReference>
<protein>
    <submittedName>
        <fullName evidence="11">Peptide ABC transporter permease</fullName>
    </submittedName>
</protein>
<comment type="similarity">
    <text evidence="2 8">Belongs to the major facilitator superfamily. Proton-dependent oligopeptide transporter (POT/PTR) (TC 2.A.17) family.</text>
</comment>
<evidence type="ECO:0000256" key="4">
    <source>
        <dbReference type="ARBA" id="ARBA00022475"/>
    </source>
</evidence>
<keyword evidence="4" id="KW-1003">Cell membrane</keyword>
<dbReference type="GO" id="GO:0015333">
    <property type="term" value="F:peptide:proton symporter activity"/>
    <property type="evidence" value="ECO:0007669"/>
    <property type="project" value="UniProtKB-ARBA"/>
</dbReference>
<dbReference type="InterPro" id="IPR020846">
    <property type="entry name" value="MFS_dom"/>
</dbReference>
<dbReference type="InterPro" id="IPR005279">
    <property type="entry name" value="Dipep/tripep_permease"/>
</dbReference>
<proteinExistence type="inferred from homology"/>
<keyword evidence="5 8" id="KW-0812">Transmembrane</keyword>
<evidence type="ECO:0000256" key="9">
    <source>
        <dbReference type="SAM" id="Phobius"/>
    </source>
</evidence>
<dbReference type="GO" id="GO:0042937">
    <property type="term" value="F:tripeptide transmembrane transporter activity"/>
    <property type="evidence" value="ECO:0007669"/>
    <property type="project" value="UniProtKB-ARBA"/>
</dbReference>
<dbReference type="GO" id="GO:0005886">
    <property type="term" value="C:plasma membrane"/>
    <property type="evidence" value="ECO:0007669"/>
    <property type="project" value="UniProtKB-SubCell"/>
</dbReference>
<dbReference type="GO" id="GO:0035443">
    <property type="term" value="P:tripeptide transmembrane transport"/>
    <property type="evidence" value="ECO:0007669"/>
    <property type="project" value="UniProtKB-ARBA"/>
</dbReference>
<feature type="transmembrane region" description="Helical" evidence="9">
    <location>
        <begin position="401"/>
        <end position="420"/>
    </location>
</feature>
<feature type="transmembrane region" description="Helical" evidence="9">
    <location>
        <begin position="341"/>
        <end position="361"/>
    </location>
</feature>
<dbReference type="CDD" id="cd17346">
    <property type="entry name" value="MFS_DtpA_like"/>
    <property type="match status" value="1"/>
</dbReference>
<feature type="domain" description="Major facilitator superfamily (MFS) profile" evidence="10">
    <location>
        <begin position="27"/>
        <end position="493"/>
    </location>
</feature>
<dbReference type="PROSITE" id="PS50850">
    <property type="entry name" value="MFS"/>
    <property type="match status" value="1"/>
</dbReference>
<gene>
    <name evidence="11" type="ORF">BUZ61_13225</name>
</gene>
<dbReference type="InterPro" id="IPR036259">
    <property type="entry name" value="MFS_trans_sf"/>
</dbReference>
<feature type="transmembrane region" description="Helical" evidence="9">
    <location>
        <begin position="373"/>
        <end position="395"/>
    </location>
</feature>
<comment type="subcellular location">
    <subcellularLocation>
        <location evidence="1">Cell membrane</location>
        <topology evidence="1">Multi-pass membrane protein</topology>
    </subcellularLocation>
    <subcellularLocation>
        <location evidence="8">Membrane</location>
        <topology evidence="8">Multi-pass membrane protein</topology>
    </subcellularLocation>
</comment>
<feature type="transmembrane region" description="Helical" evidence="9">
    <location>
        <begin position="291"/>
        <end position="308"/>
    </location>
</feature>
<evidence type="ECO:0000256" key="8">
    <source>
        <dbReference type="RuleBase" id="RU003755"/>
    </source>
</evidence>
<feature type="transmembrane region" description="Helical" evidence="9">
    <location>
        <begin position="66"/>
        <end position="88"/>
    </location>
</feature>
<keyword evidence="3 8" id="KW-0813">Transport</keyword>
<comment type="caution">
    <text evidence="11">The sequence shown here is derived from an EMBL/GenBank/DDBJ whole genome shotgun (WGS) entry which is preliminary data.</text>
</comment>
<feature type="transmembrane region" description="Helical" evidence="9">
    <location>
        <begin position="470"/>
        <end position="490"/>
    </location>
</feature>
<feature type="transmembrane region" description="Helical" evidence="9">
    <location>
        <begin position="230"/>
        <end position="252"/>
    </location>
</feature>
<dbReference type="InterPro" id="IPR000109">
    <property type="entry name" value="POT_fam"/>
</dbReference>
<sequence>MQNNLHQKHGQEIPQKGFFGHPKGLGVLFFVEFWERFSYYGMRALLIFYMFFAIKDGGLGMDKTTAQSVMSVYGSLIFMTSVLGGWVADRITGTRRATMYGAILIIIGHVFLSLPLAQTGLFISMFFIIVGSGLMKPNISNIVGRLYPENDKRIDSGFVIFYMSVNMGALAAPLILDQFSKGHMFHQGFLIAAIGMTLALVIYLLFNRRNLGNVGSAPTNPLNAVEKKRYSMITGIVVVVIALVLIITGLTGTLSFNLVRTTVLILGIALPVSYFTTMIRSKEVTDDERSRVISFIPLFIIGVIFWSIQEQGSNVLNIYAFTGTDMKLNLFGWTTDFGKTYFQSINPLFIVLFAPVLSYVWKKMGDRQPSLATKFIWGAWLAGISYILVAVVMMTSGGSTVSVNWVILSYIICVVGELCLSPTGSSAAVKLAPKAFNSQMMSLWLLTNATAQAINGTLVKLIEPLGYQNYFLFLGVLAVVIGLIAFMFVPKIIKGMRGIR</sequence>
<accession>A0A2T4S7A6</accession>
<evidence type="ECO:0000313" key="11">
    <source>
        <dbReference type="EMBL" id="PTK56368.1"/>
    </source>
</evidence>
<dbReference type="PROSITE" id="PS01023">
    <property type="entry name" value="PTR2_2"/>
    <property type="match status" value="1"/>
</dbReference>
<dbReference type="RefSeq" id="WP_107644585.1">
    <property type="nucleotide sequence ID" value="NZ_PZHR01000149.1"/>
</dbReference>
<feature type="non-terminal residue" evidence="11">
    <location>
        <position position="500"/>
    </location>
</feature>
<dbReference type="InterPro" id="IPR050171">
    <property type="entry name" value="MFS_Transporters"/>
</dbReference>
<feature type="transmembrane region" description="Helical" evidence="9">
    <location>
        <begin position="100"/>
        <end position="133"/>
    </location>
</feature>
<organism evidence="11 12">
    <name type="scientific">Staphylococcus nepalensis</name>
    <dbReference type="NCBI Taxonomy" id="214473"/>
    <lineage>
        <taxon>Bacteria</taxon>
        <taxon>Bacillati</taxon>
        <taxon>Bacillota</taxon>
        <taxon>Bacilli</taxon>
        <taxon>Bacillales</taxon>
        <taxon>Staphylococcaceae</taxon>
        <taxon>Staphylococcus</taxon>
    </lineage>
</organism>
<feature type="transmembrane region" description="Helical" evidence="9">
    <location>
        <begin position="441"/>
        <end position="458"/>
    </location>
</feature>
<evidence type="ECO:0000256" key="3">
    <source>
        <dbReference type="ARBA" id="ARBA00022448"/>
    </source>
</evidence>
<evidence type="ECO:0000256" key="2">
    <source>
        <dbReference type="ARBA" id="ARBA00005982"/>
    </source>
</evidence>
<evidence type="ECO:0000256" key="5">
    <source>
        <dbReference type="ARBA" id="ARBA00022692"/>
    </source>
</evidence>
<reference evidence="11 12" key="1">
    <citation type="journal article" date="2016" name="Front. Microbiol.">
        <title>Comprehensive Phylogenetic Analysis of Bovine Non-aureus Staphylococci Species Based on Whole-Genome Sequencing.</title>
        <authorList>
            <person name="Naushad S."/>
            <person name="Barkema H.W."/>
            <person name="Luby C."/>
            <person name="Condas L.A."/>
            <person name="Nobrega D.B."/>
            <person name="Carson D.A."/>
            <person name="De Buck J."/>
        </authorList>
    </citation>
    <scope>NUCLEOTIDE SEQUENCE [LARGE SCALE GENOMIC DNA]</scope>
    <source>
        <strain evidence="11 12">SNUC 4337</strain>
    </source>
</reference>
<dbReference type="PANTHER" id="PTHR23517:SF15">
    <property type="entry name" value="PROTON-DEPENDENT OLIGOPEPTIDE FAMILY TRANSPORT PROTEIN"/>
    <property type="match status" value="1"/>
</dbReference>
<dbReference type="GO" id="GO:0071916">
    <property type="term" value="F:dipeptide transmembrane transporter activity"/>
    <property type="evidence" value="ECO:0007669"/>
    <property type="project" value="UniProtKB-ARBA"/>
</dbReference>
<feature type="transmembrane region" description="Helical" evidence="9">
    <location>
        <begin position="188"/>
        <end position="206"/>
    </location>
</feature>
<dbReference type="Pfam" id="PF00854">
    <property type="entry name" value="PTR2"/>
    <property type="match status" value="1"/>
</dbReference>
<dbReference type="Proteomes" id="UP000240400">
    <property type="component" value="Unassembled WGS sequence"/>
</dbReference>